<feature type="domain" description="ABC transporter" evidence="10">
    <location>
        <begin position="13"/>
        <end position="258"/>
    </location>
</feature>
<dbReference type="EMBL" id="QUNG01000003">
    <property type="protein sequence ID" value="REG84930.1"/>
    <property type="molecule type" value="Genomic_DNA"/>
</dbReference>
<dbReference type="GO" id="GO:0005524">
    <property type="term" value="F:ATP binding"/>
    <property type="evidence" value="ECO:0007669"/>
    <property type="project" value="UniProtKB-KW"/>
</dbReference>
<dbReference type="SUPFAM" id="SSF52540">
    <property type="entry name" value="P-loop containing nucleoside triphosphate hydrolases"/>
    <property type="match status" value="1"/>
</dbReference>
<comment type="caution">
    <text evidence="11">The sequence shown here is derived from an EMBL/GenBank/DDBJ whole genome shotgun (WGS) entry which is preliminary data.</text>
</comment>
<gene>
    <name evidence="11" type="ORF">DFP81_103128</name>
</gene>
<comment type="similarity">
    <text evidence="2">Belongs to the ABC transporter superfamily.</text>
</comment>
<evidence type="ECO:0000256" key="1">
    <source>
        <dbReference type="ARBA" id="ARBA00004417"/>
    </source>
</evidence>
<keyword evidence="7" id="KW-0472">Membrane</keyword>
<evidence type="ECO:0000256" key="8">
    <source>
        <dbReference type="ARBA" id="ARBA00038852"/>
    </source>
</evidence>
<keyword evidence="12" id="KW-1185">Reference proteome</keyword>
<evidence type="ECO:0000256" key="6">
    <source>
        <dbReference type="ARBA" id="ARBA00022840"/>
    </source>
</evidence>
<organism evidence="11 12">
    <name type="scientific">Marinomonas pollencensis</name>
    <dbReference type="NCBI Taxonomy" id="491954"/>
    <lineage>
        <taxon>Bacteria</taxon>
        <taxon>Pseudomonadati</taxon>
        <taxon>Pseudomonadota</taxon>
        <taxon>Gammaproteobacteria</taxon>
        <taxon>Oceanospirillales</taxon>
        <taxon>Oceanospirillaceae</taxon>
        <taxon>Marinomonas</taxon>
    </lineage>
</organism>
<evidence type="ECO:0000313" key="11">
    <source>
        <dbReference type="EMBL" id="REG84930.1"/>
    </source>
</evidence>
<keyword evidence="4" id="KW-1003">Cell membrane</keyword>
<keyword evidence="6 11" id="KW-0067">ATP-binding</keyword>
<comment type="subcellular location">
    <subcellularLocation>
        <location evidence="1">Cell inner membrane</location>
        <topology evidence="1">Peripheral membrane protein</topology>
    </subcellularLocation>
</comment>
<evidence type="ECO:0000256" key="4">
    <source>
        <dbReference type="ARBA" id="ARBA00022475"/>
    </source>
</evidence>
<evidence type="ECO:0000259" key="10">
    <source>
        <dbReference type="PROSITE" id="PS50893"/>
    </source>
</evidence>
<dbReference type="GO" id="GO:0016887">
    <property type="term" value="F:ATP hydrolysis activity"/>
    <property type="evidence" value="ECO:0007669"/>
    <property type="project" value="InterPro"/>
</dbReference>
<dbReference type="Gene3D" id="3.40.50.300">
    <property type="entry name" value="P-loop containing nucleotide triphosphate hydrolases"/>
    <property type="match status" value="1"/>
</dbReference>
<dbReference type="GO" id="GO:0055085">
    <property type="term" value="P:transmembrane transport"/>
    <property type="evidence" value="ECO:0007669"/>
    <property type="project" value="UniProtKB-ARBA"/>
</dbReference>
<dbReference type="CDD" id="cd03257">
    <property type="entry name" value="ABC_NikE_OppD_transporters"/>
    <property type="match status" value="1"/>
</dbReference>
<dbReference type="InterPro" id="IPR003439">
    <property type="entry name" value="ABC_transporter-like_ATP-bd"/>
</dbReference>
<dbReference type="InterPro" id="IPR003593">
    <property type="entry name" value="AAA+_ATPase"/>
</dbReference>
<dbReference type="InterPro" id="IPR050388">
    <property type="entry name" value="ABC_Ni/Peptide_Import"/>
</dbReference>
<reference evidence="11 12" key="1">
    <citation type="submission" date="2018-08" db="EMBL/GenBank/DDBJ databases">
        <title>Genomic Encyclopedia of Type Strains, Phase III (KMG-III): the genomes of soil and plant-associated and newly described type strains.</title>
        <authorList>
            <person name="Whitman W."/>
        </authorList>
    </citation>
    <scope>NUCLEOTIDE SEQUENCE [LARGE SCALE GENOMIC DNA]</scope>
    <source>
        <strain evidence="11 12">CECT 7375</strain>
    </source>
</reference>
<evidence type="ECO:0000313" key="12">
    <source>
        <dbReference type="Proteomes" id="UP000256542"/>
    </source>
</evidence>
<dbReference type="RefSeq" id="WP_115896813.1">
    <property type="nucleotide sequence ID" value="NZ_QUNG01000003.1"/>
</dbReference>
<dbReference type="EC" id="7.4.2.9" evidence="8"/>
<dbReference type="FunFam" id="3.40.50.300:FF:000016">
    <property type="entry name" value="Oligopeptide ABC transporter ATP-binding component"/>
    <property type="match status" value="1"/>
</dbReference>
<dbReference type="PANTHER" id="PTHR43297">
    <property type="entry name" value="OLIGOPEPTIDE TRANSPORT ATP-BINDING PROTEIN APPD"/>
    <property type="match status" value="1"/>
</dbReference>
<proteinExistence type="inferred from homology"/>
<protein>
    <recommendedName>
        <fullName evidence="8">ABC-type dipeptide transporter</fullName>
        <ecNumber evidence="8">7.4.2.9</ecNumber>
    </recommendedName>
</protein>
<evidence type="ECO:0000256" key="3">
    <source>
        <dbReference type="ARBA" id="ARBA00022448"/>
    </source>
</evidence>
<dbReference type="PANTHER" id="PTHR43297:SF2">
    <property type="entry name" value="DIPEPTIDE TRANSPORT ATP-BINDING PROTEIN DPPD"/>
    <property type="match status" value="1"/>
</dbReference>
<dbReference type="InterPro" id="IPR027417">
    <property type="entry name" value="P-loop_NTPase"/>
</dbReference>
<keyword evidence="3" id="KW-0813">Transport</keyword>
<keyword evidence="5" id="KW-0547">Nucleotide-binding</keyword>
<name>A0A3E0DPR8_9GAMM</name>
<dbReference type="PROSITE" id="PS50893">
    <property type="entry name" value="ABC_TRANSPORTER_2"/>
    <property type="match status" value="1"/>
</dbReference>
<sequence>MVNQATKAPLLAVNNLNIRFPSVHGAVHAVRDVSFTMGREKVAIVGESGSGKSQTGRAILGLSPGQVSADSLIFDGIDLQRLSSKAYREIRGKRISMVMQDPKYSLNPVMSIGKQMIEACQIQMKVSKKQALARCMQMLEAVRIRQPQRVFKAYPHEVSGGMGQRIMIAMMLLSSPDLLIADEPTSALDVTVQLQILAIMDDLVQDTGMGLILISHDLPLVASFCDRILVMYAGRIVEELDASKLDQAQHPYTRGLLSCLPSHATKGQPLATLERQDSWLDEALENRGLRV</sequence>
<evidence type="ECO:0000256" key="9">
    <source>
        <dbReference type="ARBA" id="ARBA00047356"/>
    </source>
</evidence>
<dbReference type="SMART" id="SM00382">
    <property type="entry name" value="AAA"/>
    <property type="match status" value="1"/>
</dbReference>
<comment type="catalytic activity">
    <reaction evidence="9">
        <text>a dipeptide(out) + ATP + H2O = a dipeptide(in) + ADP + phosphate + H(+)</text>
        <dbReference type="Rhea" id="RHEA:23120"/>
        <dbReference type="ChEBI" id="CHEBI:15377"/>
        <dbReference type="ChEBI" id="CHEBI:15378"/>
        <dbReference type="ChEBI" id="CHEBI:30616"/>
        <dbReference type="ChEBI" id="CHEBI:43474"/>
        <dbReference type="ChEBI" id="CHEBI:90799"/>
        <dbReference type="ChEBI" id="CHEBI:456216"/>
        <dbReference type="EC" id="7.4.2.9"/>
    </reaction>
</comment>
<dbReference type="GO" id="GO:0005886">
    <property type="term" value="C:plasma membrane"/>
    <property type="evidence" value="ECO:0007669"/>
    <property type="project" value="UniProtKB-SubCell"/>
</dbReference>
<dbReference type="Pfam" id="PF00005">
    <property type="entry name" value="ABC_tran"/>
    <property type="match status" value="1"/>
</dbReference>
<dbReference type="OrthoDB" id="9784450at2"/>
<evidence type="ECO:0000256" key="7">
    <source>
        <dbReference type="ARBA" id="ARBA00023136"/>
    </source>
</evidence>
<accession>A0A3E0DPR8</accession>
<dbReference type="AlphaFoldDB" id="A0A3E0DPR8"/>
<dbReference type="Proteomes" id="UP000256542">
    <property type="component" value="Unassembled WGS sequence"/>
</dbReference>
<evidence type="ECO:0000256" key="2">
    <source>
        <dbReference type="ARBA" id="ARBA00005417"/>
    </source>
</evidence>
<evidence type="ECO:0000256" key="5">
    <source>
        <dbReference type="ARBA" id="ARBA00022741"/>
    </source>
</evidence>